<accession>A0A9W3P6R5</accession>
<evidence type="ECO:0000313" key="2">
    <source>
        <dbReference type="Proteomes" id="UP000005257"/>
    </source>
</evidence>
<geneLocation type="plasmid" evidence="1 2">
    <name>pBTHD789-1</name>
</geneLocation>
<sequence length="97" mass="11537">MFVSERGIALITQTNETRMLTAEDYMKWYNLYIIETDGTVKGVEDDNEILFEGWYDHCVRPDTFKKLAESLNASYDEKTWKAVIDMYEEMTDSKWEE</sequence>
<name>A0A9W3P6R5_BACTU</name>
<reference evidence="1 2" key="1">
    <citation type="journal article" date="2013" name="Genome Announc.">
        <title>Complete Genome Sequence of Bacillus thuringiensis Serovar Israelensis Strain HD-789.</title>
        <authorList>
            <person name="Doggett N.A."/>
            <person name="Stubben C.J."/>
            <person name="Chertkov O."/>
            <person name="Bruce D.C."/>
            <person name="Detter J.C."/>
            <person name="Johnson S.L."/>
            <person name="Han C.S."/>
        </authorList>
    </citation>
    <scope>NUCLEOTIDE SEQUENCE [LARGE SCALE GENOMIC DNA]</scope>
    <source>
        <strain evidence="1 2">HD-789</strain>
    </source>
</reference>
<keyword evidence="1" id="KW-0614">Plasmid</keyword>
<dbReference type="AlphaFoldDB" id="A0A9W3P6R5"/>
<proteinExistence type="predicted"/>
<organism evidence="1 2">
    <name type="scientific">Bacillus thuringiensis HD-789</name>
    <dbReference type="NCBI Taxonomy" id="1217737"/>
    <lineage>
        <taxon>Bacteria</taxon>
        <taxon>Bacillati</taxon>
        <taxon>Bacillota</taxon>
        <taxon>Bacilli</taxon>
        <taxon>Bacillales</taxon>
        <taxon>Bacillaceae</taxon>
        <taxon>Bacillus</taxon>
        <taxon>Bacillus cereus group</taxon>
    </lineage>
</organism>
<protein>
    <submittedName>
        <fullName evidence="1">Uncharacterized protein</fullName>
    </submittedName>
</protein>
<dbReference type="EMBL" id="CP003764">
    <property type="protein sequence ID" value="AFQ29911.1"/>
    <property type="molecule type" value="Genomic_DNA"/>
</dbReference>
<dbReference type="KEGG" id="btn:BTF1_29052"/>
<dbReference type="Proteomes" id="UP000005257">
    <property type="component" value="Plasmid pBTHD789-1"/>
</dbReference>
<evidence type="ECO:0000313" key="1">
    <source>
        <dbReference type="EMBL" id="AFQ29911.1"/>
    </source>
</evidence>
<dbReference type="RefSeq" id="WP_000498118.1">
    <property type="nucleotide sequence ID" value="NC_018516.1"/>
</dbReference>
<gene>
    <name evidence="1" type="ORF">BTF1_29052</name>
</gene>